<evidence type="ECO:0000256" key="3">
    <source>
        <dbReference type="ARBA" id="ARBA00022722"/>
    </source>
</evidence>
<keyword evidence="1" id="KW-0597">Phosphoprotein</keyword>
<dbReference type="PANTHER" id="PTHR34139">
    <property type="entry name" value="UPF0331 PROTEIN MJ0127"/>
    <property type="match status" value="1"/>
</dbReference>
<protein>
    <submittedName>
        <fullName evidence="6">Uncharacterized conserved protein, contains HEPN domain</fullName>
    </submittedName>
</protein>
<evidence type="ECO:0000256" key="5">
    <source>
        <dbReference type="ARBA" id="ARBA00022801"/>
    </source>
</evidence>
<dbReference type="GO" id="GO:0004540">
    <property type="term" value="F:RNA nuclease activity"/>
    <property type="evidence" value="ECO:0007669"/>
    <property type="project" value="InterPro"/>
</dbReference>
<keyword evidence="5" id="KW-0378">Hydrolase</keyword>
<dbReference type="OrthoDB" id="955324at2"/>
<reference evidence="6 7" key="1">
    <citation type="submission" date="2016-11" db="EMBL/GenBank/DDBJ databases">
        <authorList>
            <person name="Jaros S."/>
            <person name="Januszkiewicz K."/>
            <person name="Wedrychowicz H."/>
        </authorList>
    </citation>
    <scope>NUCLEOTIDE SEQUENCE [LARGE SCALE GENOMIC DNA]</scope>
    <source>
        <strain evidence="6 7">DSM 25479</strain>
    </source>
</reference>
<name>A0A1M6D6F7_9FLAO</name>
<dbReference type="STRING" id="1118202.SAMN05443429_103135"/>
<evidence type="ECO:0000313" key="6">
    <source>
        <dbReference type="EMBL" id="SHI68816.1"/>
    </source>
</evidence>
<evidence type="ECO:0000313" key="7">
    <source>
        <dbReference type="Proteomes" id="UP000184335"/>
    </source>
</evidence>
<keyword evidence="3" id="KW-0540">Nuclease</keyword>
<evidence type="ECO:0000256" key="4">
    <source>
        <dbReference type="ARBA" id="ARBA00022741"/>
    </source>
</evidence>
<dbReference type="GO" id="GO:0110001">
    <property type="term" value="C:toxin-antitoxin complex"/>
    <property type="evidence" value="ECO:0007669"/>
    <property type="project" value="InterPro"/>
</dbReference>
<dbReference type="GO" id="GO:0000166">
    <property type="term" value="F:nucleotide binding"/>
    <property type="evidence" value="ECO:0007669"/>
    <property type="project" value="UniProtKB-KW"/>
</dbReference>
<dbReference type="RefSeq" id="WP_073178854.1">
    <property type="nucleotide sequence ID" value="NZ_FQYI01000003.1"/>
</dbReference>
<organism evidence="6 7">
    <name type="scientific">Cruoricaptor ignavus</name>
    <dbReference type="NCBI Taxonomy" id="1118202"/>
    <lineage>
        <taxon>Bacteria</taxon>
        <taxon>Pseudomonadati</taxon>
        <taxon>Bacteroidota</taxon>
        <taxon>Flavobacteriia</taxon>
        <taxon>Flavobacteriales</taxon>
        <taxon>Weeksellaceae</taxon>
        <taxon>Cruoricaptor</taxon>
    </lineage>
</organism>
<keyword evidence="2" id="KW-1277">Toxin-antitoxin system</keyword>
<evidence type="ECO:0000256" key="2">
    <source>
        <dbReference type="ARBA" id="ARBA00022649"/>
    </source>
</evidence>
<dbReference type="Pfam" id="PF01934">
    <property type="entry name" value="HepT-like"/>
    <property type="match status" value="1"/>
</dbReference>
<keyword evidence="4" id="KW-0547">Nucleotide-binding</keyword>
<dbReference type="Proteomes" id="UP000184335">
    <property type="component" value="Unassembled WGS sequence"/>
</dbReference>
<dbReference type="EMBL" id="FQYI01000003">
    <property type="protein sequence ID" value="SHI68816.1"/>
    <property type="molecule type" value="Genomic_DNA"/>
</dbReference>
<dbReference type="InterPro" id="IPR051813">
    <property type="entry name" value="HepT_RNase_toxin"/>
</dbReference>
<evidence type="ECO:0000256" key="1">
    <source>
        <dbReference type="ARBA" id="ARBA00022553"/>
    </source>
</evidence>
<dbReference type="InterPro" id="IPR008201">
    <property type="entry name" value="HepT-like"/>
</dbReference>
<dbReference type="GO" id="GO:0016787">
    <property type="term" value="F:hydrolase activity"/>
    <property type="evidence" value="ECO:0007669"/>
    <property type="project" value="UniProtKB-KW"/>
</dbReference>
<proteinExistence type="predicted"/>
<dbReference type="AlphaFoldDB" id="A0A1M6D6F7"/>
<keyword evidence="7" id="KW-1185">Reference proteome</keyword>
<dbReference type="PANTHER" id="PTHR34139:SF1">
    <property type="entry name" value="RNASE MJ1380-RELATED"/>
    <property type="match status" value="1"/>
</dbReference>
<accession>A0A1M6D6F7</accession>
<sequence length="115" mass="13711">MKPEDEARLQHILDSADKILEIYSEVDFRKFSEDWRSQDLMIRHFEIIGEAAKHLSEELRNEYDDVEWRAVMGMRNLLIHQYFDVDVATVWNTVSWDLKPFKQKIEGILAKDNKA</sequence>
<gene>
    <name evidence="6" type="ORF">SAMN05443429_103135</name>
</gene>